<gene>
    <name evidence="3" type="ORF">K431DRAFT_314864</name>
</gene>
<proteinExistence type="predicted"/>
<dbReference type="EMBL" id="MU003823">
    <property type="protein sequence ID" value="KAF2718555.1"/>
    <property type="molecule type" value="Genomic_DNA"/>
</dbReference>
<sequence>MKPIRRLADKYRNERDEAYKKADELFLEAAELQQKLGEAKKDIEQLRGSEAKLIESEQDALSRESELLKTIASLRKCKSSVLLQEQSKLDAATANSFTYQTVYSKAIEAEKKLVNDKSKLRRRNATLESEIAELKRKEGQLAANAVSFKRQIQAQKKSYRESQRLVVEKPYRVEQPKRVFEDDDEDVLPLSIRTKIEKKDQTQKINDRVKPSEVNPTKLNSAVASRFLGIQLGKQFTNSEPAQPDQYGLKSTISPAEPSPKRPKLDNTANKKPSSISDITTDEEAGDFNSFTYQAIIDYTGDYISSFEPDSLPCALTDIVKRLTDEWEDEFGYGWHLQLMHTTSKAKSKSAPCLNTRLHKRKSTWRPGDEDRRWACHSCVGAGLPCFIWAGEEFWMLPVHVSDRRKPVVEGLEVRYWIDEAAAGIV</sequence>
<protein>
    <submittedName>
        <fullName evidence="3">Uncharacterized protein</fullName>
    </submittedName>
</protein>
<evidence type="ECO:0000256" key="1">
    <source>
        <dbReference type="SAM" id="Coils"/>
    </source>
</evidence>
<reference evidence="3" key="1">
    <citation type="journal article" date="2020" name="Stud. Mycol.">
        <title>101 Dothideomycetes genomes: a test case for predicting lifestyles and emergence of pathogens.</title>
        <authorList>
            <person name="Haridas S."/>
            <person name="Albert R."/>
            <person name="Binder M."/>
            <person name="Bloem J."/>
            <person name="Labutti K."/>
            <person name="Salamov A."/>
            <person name="Andreopoulos B."/>
            <person name="Baker S."/>
            <person name="Barry K."/>
            <person name="Bills G."/>
            <person name="Bluhm B."/>
            <person name="Cannon C."/>
            <person name="Castanera R."/>
            <person name="Culley D."/>
            <person name="Daum C."/>
            <person name="Ezra D."/>
            <person name="Gonzalez J."/>
            <person name="Henrissat B."/>
            <person name="Kuo A."/>
            <person name="Liang C."/>
            <person name="Lipzen A."/>
            <person name="Lutzoni F."/>
            <person name="Magnuson J."/>
            <person name="Mondo S."/>
            <person name="Nolan M."/>
            <person name="Ohm R."/>
            <person name="Pangilinan J."/>
            <person name="Park H.-J."/>
            <person name="Ramirez L."/>
            <person name="Alfaro M."/>
            <person name="Sun H."/>
            <person name="Tritt A."/>
            <person name="Yoshinaga Y."/>
            <person name="Zwiers L.-H."/>
            <person name="Turgeon B."/>
            <person name="Goodwin S."/>
            <person name="Spatafora J."/>
            <person name="Crous P."/>
            <person name="Grigoriev I."/>
        </authorList>
    </citation>
    <scope>NUCLEOTIDE SEQUENCE</scope>
    <source>
        <strain evidence="3">CBS 116435</strain>
    </source>
</reference>
<feature type="coiled-coil region" evidence="1">
    <location>
        <begin position="8"/>
        <end position="49"/>
    </location>
</feature>
<keyword evidence="1" id="KW-0175">Coiled coil</keyword>
<evidence type="ECO:0000313" key="3">
    <source>
        <dbReference type="EMBL" id="KAF2718555.1"/>
    </source>
</evidence>
<feature type="coiled-coil region" evidence="1">
    <location>
        <begin position="110"/>
        <end position="144"/>
    </location>
</feature>
<accession>A0A9P4Q308</accession>
<comment type="caution">
    <text evidence="3">The sequence shown here is derived from an EMBL/GenBank/DDBJ whole genome shotgun (WGS) entry which is preliminary data.</text>
</comment>
<feature type="region of interest" description="Disordered" evidence="2">
    <location>
        <begin position="238"/>
        <end position="281"/>
    </location>
</feature>
<name>A0A9P4Q308_9PEZI</name>
<keyword evidence="4" id="KW-1185">Reference proteome</keyword>
<feature type="compositionally biased region" description="Polar residues" evidence="2">
    <location>
        <begin position="267"/>
        <end position="279"/>
    </location>
</feature>
<evidence type="ECO:0000313" key="4">
    <source>
        <dbReference type="Proteomes" id="UP000799441"/>
    </source>
</evidence>
<dbReference type="Proteomes" id="UP000799441">
    <property type="component" value="Unassembled WGS sequence"/>
</dbReference>
<organism evidence="3 4">
    <name type="scientific">Polychaeton citri CBS 116435</name>
    <dbReference type="NCBI Taxonomy" id="1314669"/>
    <lineage>
        <taxon>Eukaryota</taxon>
        <taxon>Fungi</taxon>
        <taxon>Dikarya</taxon>
        <taxon>Ascomycota</taxon>
        <taxon>Pezizomycotina</taxon>
        <taxon>Dothideomycetes</taxon>
        <taxon>Dothideomycetidae</taxon>
        <taxon>Capnodiales</taxon>
        <taxon>Capnodiaceae</taxon>
        <taxon>Polychaeton</taxon>
    </lineage>
</organism>
<evidence type="ECO:0000256" key="2">
    <source>
        <dbReference type="SAM" id="MobiDB-lite"/>
    </source>
</evidence>
<dbReference type="AlphaFoldDB" id="A0A9P4Q308"/>
<dbReference type="OrthoDB" id="3854292at2759"/>